<dbReference type="Proteomes" id="UP000654004">
    <property type="component" value="Unassembled WGS sequence"/>
</dbReference>
<keyword evidence="2" id="KW-1185">Reference proteome</keyword>
<sequence>MSLLGASVAFTNSVQSACSPCCNYLNASTECEDVDHPLHIIAAQFKQAIVELIRTQLTQDADYIALFVE</sequence>
<comment type="caution">
    <text evidence="1">The sequence shown here is derived from an EMBL/GenBank/DDBJ whole genome shotgun (WGS) entry which is preliminary data.</text>
</comment>
<dbReference type="EMBL" id="BMQW01000004">
    <property type="protein sequence ID" value="GGP86378.1"/>
    <property type="molecule type" value="Genomic_DNA"/>
</dbReference>
<proteinExistence type="predicted"/>
<reference evidence="2" key="1">
    <citation type="journal article" date="2019" name="Int. J. Syst. Evol. Microbiol.">
        <title>The Global Catalogue of Microorganisms (GCM) 10K type strain sequencing project: providing services to taxonomists for standard genome sequencing and annotation.</title>
        <authorList>
            <consortium name="The Broad Institute Genomics Platform"/>
            <consortium name="The Broad Institute Genome Sequencing Center for Infectious Disease"/>
            <person name="Wu L."/>
            <person name="Ma J."/>
        </authorList>
    </citation>
    <scope>NUCLEOTIDE SEQUENCE [LARGE SCALE GENOMIC DNA]</scope>
    <source>
        <strain evidence="2">JCM 32305</strain>
    </source>
</reference>
<name>A0ABQ2QKU4_9GAMM</name>
<evidence type="ECO:0000313" key="2">
    <source>
        <dbReference type="Proteomes" id="UP000654004"/>
    </source>
</evidence>
<protein>
    <submittedName>
        <fullName evidence="1">Uncharacterized protein</fullName>
    </submittedName>
</protein>
<organism evidence="1 2">
    <name type="scientific">Shewanella ulleungensis</name>
    <dbReference type="NCBI Taxonomy" id="2282699"/>
    <lineage>
        <taxon>Bacteria</taxon>
        <taxon>Pseudomonadati</taxon>
        <taxon>Pseudomonadota</taxon>
        <taxon>Gammaproteobacteria</taxon>
        <taxon>Alteromonadales</taxon>
        <taxon>Shewanellaceae</taxon>
        <taxon>Shewanella</taxon>
    </lineage>
</organism>
<evidence type="ECO:0000313" key="1">
    <source>
        <dbReference type="EMBL" id="GGP86378.1"/>
    </source>
</evidence>
<accession>A0ABQ2QKU4</accession>
<gene>
    <name evidence="1" type="ORF">GCM10009410_19760</name>
</gene>